<keyword evidence="2" id="KW-0328">Glycosyltransferase</keyword>
<reference evidence="6" key="1">
    <citation type="submission" date="2025-08" db="UniProtKB">
        <authorList>
            <consortium name="RefSeq"/>
        </authorList>
    </citation>
    <scope>IDENTIFICATION</scope>
    <source>
        <tissue evidence="6">Whole larvae</tissue>
    </source>
</reference>
<dbReference type="Pfam" id="PF00201">
    <property type="entry name" value="UDPGT"/>
    <property type="match status" value="1"/>
</dbReference>
<keyword evidence="4" id="KW-0732">Signal</keyword>
<dbReference type="GeneID" id="113511435"/>
<evidence type="ECO:0000313" key="5">
    <source>
        <dbReference type="Proteomes" id="UP001652740"/>
    </source>
</evidence>
<dbReference type="InterPro" id="IPR050271">
    <property type="entry name" value="UDP-glycosyltransferase"/>
</dbReference>
<evidence type="ECO:0000256" key="4">
    <source>
        <dbReference type="SAM" id="SignalP"/>
    </source>
</evidence>
<feature type="chain" id="PRO_5045076372" evidence="4">
    <location>
        <begin position="21"/>
        <end position="357"/>
    </location>
</feature>
<keyword evidence="5" id="KW-1185">Reference proteome</keyword>
<dbReference type="RefSeq" id="XP_052757042.1">
    <property type="nucleotide sequence ID" value="XM_052901082.1"/>
</dbReference>
<evidence type="ECO:0000256" key="1">
    <source>
        <dbReference type="ARBA" id="ARBA00009995"/>
    </source>
</evidence>
<gene>
    <name evidence="6" type="primary">LOC113511435</name>
</gene>
<evidence type="ECO:0000256" key="2">
    <source>
        <dbReference type="ARBA" id="ARBA00022676"/>
    </source>
</evidence>
<proteinExistence type="inferred from homology"/>
<name>A0ABM3N0B6_GALME</name>
<protein>
    <submittedName>
        <fullName evidence="6">UDP-glycosyltransferase UGT5-like</fullName>
    </submittedName>
</protein>
<keyword evidence="3" id="KW-0808">Transferase</keyword>
<feature type="signal peptide" evidence="4">
    <location>
        <begin position="1"/>
        <end position="20"/>
    </location>
</feature>
<organism evidence="5 6">
    <name type="scientific">Galleria mellonella</name>
    <name type="common">Greater wax moth</name>
    <dbReference type="NCBI Taxonomy" id="7137"/>
    <lineage>
        <taxon>Eukaryota</taxon>
        <taxon>Metazoa</taxon>
        <taxon>Ecdysozoa</taxon>
        <taxon>Arthropoda</taxon>
        <taxon>Hexapoda</taxon>
        <taxon>Insecta</taxon>
        <taxon>Pterygota</taxon>
        <taxon>Neoptera</taxon>
        <taxon>Endopterygota</taxon>
        <taxon>Lepidoptera</taxon>
        <taxon>Glossata</taxon>
        <taxon>Ditrysia</taxon>
        <taxon>Pyraloidea</taxon>
        <taxon>Pyralidae</taxon>
        <taxon>Galleriinae</taxon>
        <taxon>Galleria</taxon>
    </lineage>
</organism>
<evidence type="ECO:0000256" key="3">
    <source>
        <dbReference type="ARBA" id="ARBA00022679"/>
    </source>
</evidence>
<dbReference type="SUPFAM" id="SSF53756">
    <property type="entry name" value="UDP-Glycosyltransferase/glycogen phosphorylase"/>
    <property type="match status" value="1"/>
</dbReference>
<comment type="similarity">
    <text evidence="1">Belongs to the UDP-glycosyltransferase family.</text>
</comment>
<dbReference type="PANTHER" id="PTHR48043">
    <property type="entry name" value="EG:EG0003.4 PROTEIN-RELATED"/>
    <property type="match status" value="1"/>
</dbReference>
<dbReference type="InterPro" id="IPR002213">
    <property type="entry name" value="UDP_glucos_trans"/>
</dbReference>
<evidence type="ECO:0000313" key="6">
    <source>
        <dbReference type="RefSeq" id="XP_052757042.1"/>
    </source>
</evidence>
<accession>A0ABM3N0B6</accession>
<dbReference type="CDD" id="cd03784">
    <property type="entry name" value="GT1_Gtf-like"/>
    <property type="match status" value="1"/>
</dbReference>
<dbReference type="Proteomes" id="UP001652740">
    <property type="component" value="Unplaced"/>
</dbReference>
<dbReference type="PANTHER" id="PTHR48043:SF145">
    <property type="entry name" value="FI06409P-RELATED"/>
    <property type="match status" value="1"/>
</dbReference>
<sequence>MKSEFFIVIYLLIILTSSEAAKILAVLPTPSISHQVVFRPFVLELVARGHEVTVITPDPAYPAGGGPTNLIEIDINEIYQDFEIEKHPAVNEYAAIRIAIKKGILNVTKAFNKQLNTDILKKFILDRNIEFDLLIIEAWLRPTLAFSYRFNVPVIRFGSVGSFLSEYNDMLGFGHPLFHPTNLCSRCPNIENLTFLEKIYEIYNYVYINTLYYSKEEEETETLRAIFGPEMPALSELSNNIDLYISNIYRTWELNRPMPLSVIQVGGIHLKTECMLPEDLQNYLDSSMNGVVYISFGTNMKTSWLDPEKLGMMVNVLSQIPMDVLWKWDEDELPGRTENIRISKWLPQECLLRHPKI</sequence>
<dbReference type="Gene3D" id="3.40.50.2000">
    <property type="entry name" value="Glycogen Phosphorylase B"/>
    <property type="match status" value="2"/>
</dbReference>